<dbReference type="Pfam" id="PF04321">
    <property type="entry name" value="RmlD_sub_bind"/>
    <property type="match status" value="1"/>
</dbReference>
<dbReference type="PANTHER" id="PTHR10491:SF4">
    <property type="entry name" value="METHIONINE ADENOSYLTRANSFERASE 2 SUBUNIT BETA"/>
    <property type="match status" value="1"/>
</dbReference>
<dbReference type="GO" id="GO:0008831">
    <property type="term" value="F:dTDP-4-dehydrorhamnose reductase activity"/>
    <property type="evidence" value="ECO:0007669"/>
    <property type="project" value="UniProtKB-EC"/>
</dbReference>
<gene>
    <name evidence="8" type="ORF">BTA35_0208100</name>
</gene>
<keyword evidence="6" id="KW-0560">Oxidoreductase</keyword>
<proteinExistence type="inferred from homology"/>
<keyword evidence="9" id="KW-1185">Reference proteome</keyword>
<dbReference type="AlphaFoldDB" id="A0A1T1HAX5"/>
<dbReference type="RefSeq" id="WP_078319328.1">
    <property type="nucleotide sequence ID" value="NZ_FXTS01000003.1"/>
</dbReference>
<dbReference type="Proteomes" id="UP000190064">
    <property type="component" value="Unassembled WGS sequence"/>
</dbReference>
<evidence type="ECO:0000256" key="5">
    <source>
        <dbReference type="ARBA" id="ARBA00048200"/>
    </source>
</evidence>
<comment type="function">
    <text evidence="6">Catalyzes the reduction of dTDP-6-deoxy-L-lyxo-4-hexulose to yield dTDP-L-rhamnose.</text>
</comment>
<dbReference type="SUPFAM" id="SSF51735">
    <property type="entry name" value="NAD(P)-binding Rossmann-fold domains"/>
    <property type="match status" value="1"/>
</dbReference>
<dbReference type="Gene3D" id="3.90.25.10">
    <property type="entry name" value="UDP-galactose 4-epimerase, domain 1"/>
    <property type="match status" value="1"/>
</dbReference>
<dbReference type="Gene3D" id="3.40.50.720">
    <property type="entry name" value="NAD(P)-binding Rossmann-like Domain"/>
    <property type="match status" value="1"/>
</dbReference>
<evidence type="ECO:0000259" key="7">
    <source>
        <dbReference type="Pfam" id="PF04321"/>
    </source>
</evidence>
<dbReference type="InterPro" id="IPR029903">
    <property type="entry name" value="RmlD-like-bd"/>
</dbReference>
<comment type="cofactor">
    <cofactor evidence="6">
        <name>Mg(2+)</name>
        <dbReference type="ChEBI" id="CHEBI:18420"/>
    </cofactor>
    <text evidence="6">Binds 1 Mg(2+) ion per monomer.</text>
</comment>
<evidence type="ECO:0000256" key="2">
    <source>
        <dbReference type="ARBA" id="ARBA00010944"/>
    </source>
</evidence>
<comment type="catalytic activity">
    <reaction evidence="5 6">
        <text>dTDP-beta-L-rhamnose + NADP(+) = dTDP-4-dehydro-beta-L-rhamnose + NADPH + H(+)</text>
        <dbReference type="Rhea" id="RHEA:21796"/>
        <dbReference type="ChEBI" id="CHEBI:15378"/>
        <dbReference type="ChEBI" id="CHEBI:57510"/>
        <dbReference type="ChEBI" id="CHEBI:57783"/>
        <dbReference type="ChEBI" id="CHEBI:58349"/>
        <dbReference type="ChEBI" id="CHEBI:62830"/>
        <dbReference type="EC" id="1.1.1.133"/>
    </reaction>
</comment>
<dbReference type="EC" id="1.1.1.133" evidence="3 6"/>
<dbReference type="UniPathway" id="UPA00124"/>
<dbReference type="PANTHER" id="PTHR10491">
    <property type="entry name" value="DTDP-4-DEHYDRORHAMNOSE REDUCTASE"/>
    <property type="match status" value="1"/>
</dbReference>
<comment type="pathway">
    <text evidence="1 6">Carbohydrate biosynthesis; dTDP-L-rhamnose biosynthesis.</text>
</comment>
<sequence length="311" mass="33966">MVKILITGANGQVGRSLVEQAPATVSVSGSDREKSGDGKIVQLLACSSSELDITQADRVKAVMEQFQPDLIINAAAYTAVDKAETESDQAYAVNRDGVLNLAQEAKQRQIPVLHISTDYVFDGEKDTPYKETDSTSPESVYGASKLAGEQALQQSGALYLILRTSWVFGVHGGNFVKTMLRLAGERDTLSIVADQQGAPTSAASIAETLWRFARQYFGTGNLESGVYHFSNQPETTWHGFATEIFTQAYGMGLLEKQPVVQGITTAEYPTPAKRPLNSRLDCTKIQRTLSIEIPQWQDELSRVLAKLQNES</sequence>
<keyword evidence="6" id="KW-0521">NADP</keyword>
<dbReference type="GO" id="GO:0009243">
    <property type="term" value="P:O antigen biosynthetic process"/>
    <property type="evidence" value="ECO:0007669"/>
    <property type="project" value="UniProtKB-UniPathway"/>
</dbReference>
<evidence type="ECO:0000313" key="9">
    <source>
        <dbReference type="Proteomes" id="UP000190064"/>
    </source>
</evidence>
<protein>
    <recommendedName>
        <fullName evidence="4 6">dTDP-4-dehydrorhamnose reductase</fullName>
        <ecNumber evidence="3 6">1.1.1.133</ecNumber>
    </recommendedName>
</protein>
<dbReference type="STRING" id="966.BTA35_0208100"/>
<dbReference type="InterPro" id="IPR005913">
    <property type="entry name" value="dTDP_dehydrorham_reduct"/>
</dbReference>
<comment type="caution">
    <text evidence="8">The sequence shown here is derived from an EMBL/GenBank/DDBJ whole genome shotgun (WGS) entry which is preliminary data.</text>
</comment>
<dbReference type="NCBIfam" id="TIGR01214">
    <property type="entry name" value="rmlD"/>
    <property type="match status" value="1"/>
</dbReference>
<comment type="similarity">
    <text evidence="2 6">Belongs to the dTDP-4-dehydrorhamnose reductase family.</text>
</comment>
<dbReference type="InterPro" id="IPR036291">
    <property type="entry name" value="NAD(P)-bd_dom_sf"/>
</dbReference>
<dbReference type="CDD" id="cd05254">
    <property type="entry name" value="dTDP_HR_like_SDR_e"/>
    <property type="match status" value="1"/>
</dbReference>
<accession>A0A1T1HAX5</accession>
<evidence type="ECO:0000313" key="8">
    <source>
        <dbReference type="EMBL" id="OOV86975.1"/>
    </source>
</evidence>
<dbReference type="EMBL" id="MTSD02000003">
    <property type="protein sequence ID" value="OOV86975.1"/>
    <property type="molecule type" value="Genomic_DNA"/>
</dbReference>
<evidence type="ECO:0000256" key="6">
    <source>
        <dbReference type="RuleBase" id="RU364082"/>
    </source>
</evidence>
<evidence type="ECO:0000256" key="4">
    <source>
        <dbReference type="ARBA" id="ARBA00017099"/>
    </source>
</evidence>
<name>A0A1T1HAX5_OCELI</name>
<dbReference type="UniPathway" id="UPA00281"/>
<dbReference type="GO" id="GO:0019305">
    <property type="term" value="P:dTDP-rhamnose biosynthetic process"/>
    <property type="evidence" value="ECO:0007669"/>
    <property type="project" value="UniProtKB-UniPathway"/>
</dbReference>
<reference evidence="8" key="1">
    <citation type="submission" date="2017-02" db="EMBL/GenBank/DDBJ databases">
        <title>Draft Genome Sequence of the Salt Water Bacterium Oceanospirillum linum ATCC 11336.</title>
        <authorList>
            <person name="Trachtenberg A.M."/>
            <person name="Carney J.G."/>
            <person name="Linnane J.D."/>
            <person name="Rheaume B.A."/>
            <person name="Pitts N.L."/>
            <person name="Mykles D.L."/>
            <person name="Maclea K.S."/>
        </authorList>
    </citation>
    <scope>NUCLEOTIDE SEQUENCE [LARGE SCALE GENOMIC DNA]</scope>
    <source>
        <strain evidence="8">ATCC 11336</strain>
    </source>
</reference>
<evidence type="ECO:0000256" key="3">
    <source>
        <dbReference type="ARBA" id="ARBA00012929"/>
    </source>
</evidence>
<organism evidence="8 9">
    <name type="scientific">Oceanospirillum linum</name>
    <dbReference type="NCBI Taxonomy" id="966"/>
    <lineage>
        <taxon>Bacteria</taxon>
        <taxon>Pseudomonadati</taxon>
        <taxon>Pseudomonadota</taxon>
        <taxon>Gammaproteobacteria</taxon>
        <taxon>Oceanospirillales</taxon>
        <taxon>Oceanospirillaceae</taxon>
        <taxon>Oceanospirillum</taxon>
    </lineage>
</organism>
<evidence type="ECO:0000256" key="1">
    <source>
        <dbReference type="ARBA" id="ARBA00004781"/>
    </source>
</evidence>
<feature type="domain" description="RmlD-like substrate binding" evidence="7">
    <location>
        <begin position="3"/>
        <end position="308"/>
    </location>
</feature>